<dbReference type="PANTHER" id="PTHR46986">
    <property type="entry name" value="ENDORIBONUCLEASE YBEY, CHLOROPLASTIC"/>
    <property type="match status" value="1"/>
</dbReference>
<evidence type="ECO:0000313" key="8">
    <source>
        <dbReference type="EMBL" id="PIR92529.1"/>
    </source>
</evidence>
<evidence type="ECO:0000313" key="9">
    <source>
        <dbReference type="Proteomes" id="UP000228510"/>
    </source>
</evidence>
<dbReference type="GO" id="GO:0004222">
    <property type="term" value="F:metalloendopeptidase activity"/>
    <property type="evidence" value="ECO:0007669"/>
    <property type="project" value="InterPro"/>
</dbReference>
<dbReference type="HAMAP" id="MF_00009">
    <property type="entry name" value="Endoribonucl_YbeY"/>
    <property type="match status" value="1"/>
</dbReference>
<comment type="function">
    <text evidence="7">Single strand-specific metallo-endoribonuclease involved in late-stage 70S ribosome quality control and in maturation of the 3' terminus of the 16S rRNA.</text>
</comment>
<sequence length="139" mass="15663">MSIRLEINNATKEKIDAKILKTAAKVFGKKMKINKQTVSVAFVDQAKIKKLNQQYRGLNRVTDVLSFADSGQSLGELIICYPQIKRQAKQMRQAIQTELVFIFIHGLLHLVGYDDATDKGRKEMTGLGKKLSNQILITN</sequence>
<dbReference type="Gene3D" id="3.40.390.30">
    <property type="entry name" value="Metalloproteases ('zincins'), catalytic domain"/>
    <property type="match status" value="1"/>
</dbReference>
<evidence type="ECO:0000256" key="1">
    <source>
        <dbReference type="ARBA" id="ARBA00010875"/>
    </source>
</evidence>
<dbReference type="GO" id="GO:0008270">
    <property type="term" value="F:zinc ion binding"/>
    <property type="evidence" value="ECO:0007669"/>
    <property type="project" value="UniProtKB-UniRule"/>
</dbReference>
<dbReference type="PROSITE" id="PS01306">
    <property type="entry name" value="UPF0054"/>
    <property type="match status" value="1"/>
</dbReference>
<keyword evidence="6 7" id="KW-0862">Zinc</keyword>
<comment type="caution">
    <text evidence="8">The sequence shown here is derived from an EMBL/GenBank/DDBJ whole genome shotgun (WGS) entry which is preliminary data.</text>
</comment>
<keyword evidence="7" id="KW-0690">Ribosome biogenesis</keyword>
<evidence type="ECO:0000256" key="7">
    <source>
        <dbReference type="HAMAP-Rule" id="MF_00009"/>
    </source>
</evidence>
<evidence type="ECO:0000256" key="2">
    <source>
        <dbReference type="ARBA" id="ARBA00022722"/>
    </source>
</evidence>
<gene>
    <name evidence="7 8" type="primary">ybeY</name>
    <name evidence="8" type="ORF">COU01_01280</name>
</gene>
<comment type="similarity">
    <text evidence="1 7">Belongs to the endoribonuclease YbeY family.</text>
</comment>
<evidence type="ECO:0000256" key="5">
    <source>
        <dbReference type="ARBA" id="ARBA00022801"/>
    </source>
</evidence>
<reference evidence="9" key="1">
    <citation type="submission" date="2017-09" db="EMBL/GenBank/DDBJ databases">
        <title>Depth-based differentiation of microbial function through sediment-hosted aquifers and enrichment of novel symbionts in the deep terrestrial subsurface.</title>
        <authorList>
            <person name="Probst A.J."/>
            <person name="Ladd B."/>
            <person name="Jarett J.K."/>
            <person name="Geller-Mcgrath D.E."/>
            <person name="Sieber C.M.K."/>
            <person name="Emerson J.B."/>
            <person name="Anantharaman K."/>
            <person name="Thomas B.C."/>
            <person name="Malmstrom R."/>
            <person name="Stieglmeier M."/>
            <person name="Klingl A."/>
            <person name="Woyke T."/>
            <person name="Ryan C.M."/>
            <person name="Banfield J.F."/>
        </authorList>
    </citation>
    <scope>NUCLEOTIDE SEQUENCE [LARGE SCALE GENOMIC DNA]</scope>
</reference>
<keyword evidence="5 7" id="KW-0378">Hydrolase</keyword>
<keyword evidence="3 7" id="KW-0479">Metal-binding</keyword>
<keyword evidence="4 7" id="KW-0255">Endonuclease</keyword>
<dbReference type="EC" id="3.1.-.-" evidence="7"/>
<protein>
    <recommendedName>
        <fullName evidence="7">Endoribonuclease YbeY</fullName>
        <ecNumber evidence="7">3.1.-.-</ecNumber>
    </recommendedName>
</protein>
<keyword evidence="2 7" id="KW-0540">Nuclease</keyword>
<organism evidence="8 9">
    <name type="scientific">Candidatus Falkowbacteria bacterium CG10_big_fil_rev_8_21_14_0_10_44_15</name>
    <dbReference type="NCBI Taxonomy" id="1974569"/>
    <lineage>
        <taxon>Bacteria</taxon>
        <taxon>Candidatus Falkowiibacteriota</taxon>
    </lineage>
</organism>
<evidence type="ECO:0000256" key="3">
    <source>
        <dbReference type="ARBA" id="ARBA00022723"/>
    </source>
</evidence>
<dbReference type="InterPro" id="IPR023091">
    <property type="entry name" value="MetalPrtase_cat_dom_sf_prd"/>
</dbReference>
<dbReference type="InterPro" id="IPR020549">
    <property type="entry name" value="YbeY_CS"/>
</dbReference>
<dbReference type="InterPro" id="IPR002036">
    <property type="entry name" value="YbeY"/>
</dbReference>
<dbReference type="Pfam" id="PF02130">
    <property type="entry name" value="YbeY"/>
    <property type="match status" value="1"/>
</dbReference>
<accession>A0A2H0V262</accession>
<dbReference type="GO" id="GO:0005737">
    <property type="term" value="C:cytoplasm"/>
    <property type="evidence" value="ECO:0007669"/>
    <property type="project" value="UniProtKB-SubCell"/>
</dbReference>
<feature type="binding site" evidence="7">
    <location>
        <position position="109"/>
    </location>
    <ligand>
        <name>Zn(2+)</name>
        <dbReference type="ChEBI" id="CHEBI:29105"/>
        <note>catalytic</note>
    </ligand>
</feature>
<proteinExistence type="inferred from homology"/>
<dbReference type="Proteomes" id="UP000228510">
    <property type="component" value="Unassembled WGS sequence"/>
</dbReference>
<comment type="subcellular location">
    <subcellularLocation>
        <location evidence="7">Cytoplasm</location>
    </subcellularLocation>
</comment>
<dbReference type="PANTHER" id="PTHR46986:SF1">
    <property type="entry name" value="ENDORIBONUCLEASE YBEY, CHLOROPLASTIC"/>
    <property type="match status" value="1"/>
</dbReference>
<keyword evidence="7" id="KW-0698">rRNA processing</keyword>
<dbReference type="GO" id="GO:0006364">
    <property type="term" value="P:rRNA processing"/>
    <property type="evidence" value="ECO:0007669"/>
    <property type="project" value="UniProtKB-UniRule"/>
</dbReference>
<dbReference type="GO" id="GO:0004521">
    <property type="term" value="F:RNA endonuclease activity"/>
    <property type="evidence" value="ECO:0007669"/>
    <property type="project" value="UniProtKB-UniRule"/>
</dbReference>
<dbReference type="AlphaFoldDB" id="A0A2H0V262"/>
<feature type="binding site" evidence="7">
    <location>
        <position position="115"/>
    </location>
    <ligand>
        <name>Zn(2+)</name>
        <dbReference type="ChEBI" id="CHEBI:29105"/>
        <note>catalytic</note>
    </ligand>
</feature>
<comment type="cofactor">
    <cofactor evidence="7">
        <name>Zn(2+)</name>
        <dbReference type="ChEBI" id="CHEBI:29105"/>
    </cofactor>
    <text evidence="7">Binds 1 zinc ion.</text>
</comment>
<name>A0A2H0V262_9BACT</name>
<feature type="binding site" evidence="7">
    <location>
        <position position="105"/>
    </location>
    <ligand>
        <name>Zn(2+)</name>
        <dbReference type="ChEBI" id="CHEBI:29105"/>
        <note>catalytic</note>
    </ligand>
</feature>
<dbReference type="SUPFAM" id="SSF55486">
    <property type="entry name" value="Metalloproteases ('zincins'), catalytic domain"/>
    <property type="match status" value="1"/>
</dbReference>
<keyword evidence="7" id="KW-0963">Cytoplasm</keyword>
<dbReference type="NCBIfam" id="TIGR00043">
    <property type="entry name" value="rRNA maturation RNase YbeY"/>
    <property type="match status" value="1"/>
</dbReference>
<evidence type="ECO:0000256" key="6">
    <source>
        <dbReference type="ARBA" id="ARBA00022833"/>
    </source>
</evidence>
<dbReference type="EMBL" id="PFAT01000020">
    <property type="protein sequence ID" value="PIR92529.1"/>
    <property type="molecule type" value="Genomic_DNA"/>
</dbReference>
<evidence type="ECO:0000256" key="4">
    <source>
        <dbReference type="ARBA" id="ARBA00022759"/>
    </source>
</evidence>